<dbReference type="NCBIfam" id="TIGR00057">
    <property type="entry name" value="L-threonylcarbamoyladenylate synthase"/>
    <property type="match status" value="1"/>
</dbReference>
<evidence type="ECO:0000256" key="3">
    <source>
        <dbReference type="ARBA" id="ARBA00012584"/>
    </source>
</evidence>
<accession>A0A381Y987</accession>
<dbReference type="GO" id="GO:0006450">
    <property type="term" value="P:regulation of translational fidelity"/>
    <property type="evidence" value="ECO:0007669"/>
    <property type="project" value="TreeGrafter"/>
</dbReference>
<evidence type="ECO:0000256" key="2">
    <source>
        <dbReference type="ARBA" id="ARBA00007663"/>
    </source>
</evidence>
<proteinExistence type="inferred from homology"/>
<dbReference type="GO" id="GO:0008033">
    <property type="term" value="P:tRNA processing"/>
    <property type="evidence" value="ECO:0007669"/>
    <property type="project" value="UniProtKB-KW"/>
</dbReference>
<reference evidence="13" key="1">
    <citation type="submission" date="2018-05" db="EMBL/GenBank/DDBJ databases">
        <authorList>
            <person name="Lanie J.A."/>
            <person name="Ng W.-L."/>
            <person name="Kazmierczak K.M."/>
            <person name="Andrzejewski T.M."/>
            <person name="Davidsen T.M."/>
            <person name="Wayne K.J."/>
            <person name="Tettelin H."/>
            <person name="Glass J.I."/>
            <person name="Rusch D."/>
            <person name="Podicherti R."/>
            <person name="Tsui H.-C.T."/>
            <person name="Winkler M.E."/>
        </authorList>
    </citation>
    <scope>NUCLEOTIDE SEQUENCE</scope>
</reference>
<sequence>VAALRAGRPVVLPTETVYGVAAMADDRGAVDELFERKGRPAERLVAVLVADLADARLLADVDERFEALAGACWPGPLTIVAVRRPSSGLHLGEGSATVGLRCPDHDLVRAVVAEVGPIATTSANRSGQPTPTSAIEAAAALGGDILALDGGMCAGTPSTVVDLTTTPARILRAGAVDRAMLRGAGVELAPDGTEADR</sequence>
<comment type="catalytic activity">
    <reaction evidence="11">
        <text>L-threonine + hydrogencarbonate + ATP = L-threonylcarbamoyladenylate + diphosphate + H2O</text>
        <dbReference type="Rhea" id="RHEA:36407"/>
        <dbReference type="ChEBI" id="CHEBI:15377"/>
        <dbReference type="ChEBI" id="CHEBI:17544"/>
        <dbReference type="ChEBI" id="CHEBI:30616"/>
        <dbReference type="ChEBI" id="CHEBI:33019"/>
        <dbReference type="ChEBI" id="CHEBI:57926"/>
        <dbReference type="ChEBI" id="CHEBI:73682"/>
        <dbReference type="EC" id="2.7.7.87"/>
    </reaction>
</comment>
<feature type="non-terminal residue" evidence="13">
    <location>
        <position position="1"/>
    </location>
</feature>
<organism evidence="13">
    <name type="scientific">marine metagenome</name>
    <dbReference type="NCBI Taxonomy" id="408172"/>
    <lineage>
        <taxon>unclassified sequences</taxon>
        <taxon>metagenomes</taxon>
        <taxon>ecological metagenomes</taxon>
    </lineage>
</organism>
<feature type="domain" description="YrdC-like" evidence="12">
    <location>
        <begin position="1"/>
        <end position="176"/>
    </location>
</feature>
<keyword evidence="6" id="KW-0819">tRNA processing</keyword>
<dbReference type="GO" id="GO:0061710">
    <property type="term" value="F:L-threonylcarbamoyladenylate synthase"/>
    <property type="evidence" value="ECO:0007669"/>
    <property type="project" value="UniProtKB-EC"/>
</dbReference>
<dbReference type="InterPro" id="IPR050156">
    <property type="entry name" value="TC-AMP_synthase_SUA5"/>
</dbReference>
<comment type="subcellular location">
    <subcellularLocation>
        <location evidence="1">Cytoplasm</location>
    </subcellularLocation>
</comment>
<evidence type="ECO:0000256" key="10">
    <source>
        <dbReference type="ARBA" id="ARBA00029774"/>
    </source>
</evidence>
<dbReference type="Gene3D" id="3.90.870.10">
    <property type="entry name" value="DHBP synthase"/>
    <property type="match status" value="1"/>
</dbReference>
<dbReference type="GO" id="GO:0005737">
    <property type="term" value="C:cytoplasm"/>
    <property type="evidence" value="ECO:0007669"/>
    <property type="project" value="UniProtKB-SubCell"/>
</dbReference>
<dbReference type="GO" id="GO:0000049">
    <property type="term" value="F:tRNA binding"/>
    <property type="evidence" value="ECO:0007669"/>
    <property type="project" value="TreeGrafter"/>
</dbReference>
<dbReference type="PROSITE" id="PS51163">
    <property type="entry name" value="YRDC"/>
    <property type="match status" value="1"/>
</dbReference>
<evidence type="ECO:0000256" key="7">
    <source>
        <dbReference type="ARBA" id="ARBA00022695"/>
    </source>
</evidence>
<dbReference type="AlphaFoldDB" id="A0A381Y987"/>
<dbReference type="SUPFAM" id="SSF55821">
    <property type="entry name" value="YrdC/RibB"/>
    <property type="match status" value="1"/>
</dbReference>
<dbReference type="PANTHER" id="PTHR17490:SF16">
    <property type="entry name" value="THREONYLCARBAMOYL-AMP SYNTHASE"/>
    <property type="match status" value="1"/>
</dbReference>
<keyword evidence="5" id="KW-0808">Transferase</keyword>
<name>A0A381Y987_9ZZZZ</name>
<dbReference type="Pfam" id="PF01300">
    <property type="entry name" value="Sua5_yciO_yrdC"/>
    <property type="match status" value="1"/>
</dbReference>
<evidence type="ECO:0000256" key="9">
    <source>
        <dbReference type="ARBA" id="ARBA00022840"/>
    </source>
</evidence>
<evidence type="ECO:0000256" key="8">
    <source>
        <dbReference type="ARBA" id="ARBA00022741"/>
    </source>
</evidence>
<keyword evidence="8" id="KW-0547">Nucleotide-binding</keyword>
<dbReference type="InterPro" id="IPR006070">
    <property type="entry name" value="Sua5-like_dom"/>
</dbReference>
<evidence type="ECO:0000259" key="12">
    <source>
        <dbReference type="PROSITE" id="PS51163"/>
    </source>
</evidence>
<evidence type="ECO:0000256" key="1">
    <source>
        <dbReference type="ARBA" id="ARBA00004496"/>
    </source>
</evidence>
<dbReference type="InterPro" id="IPR017945">
    <property type="entry name" value="DHBP_synth_RibB-like_a/b_dom"/>
</dbReference>
<protein>
    <recommendedName>
        <fullName evidence="10">L-threonylcarbamoyladenylate synthase</fullName>
        <ecNumber evidence="3">2.7.7.87</ecNumber>
    </recommendedName>
    <alternativeName>
        <fullName evidence="10">L-threonylcarbamoyladenylate synthase</fullName>
    </alternativeName>
</protein>
<comment type="similarity">
    <text evidence="2">Belongs to the SUA5 family.</text>
</comment>
<keyword evidence="9" id="KW-0067">ATP-binding</keyword>
<dbReference type="EMBL" id="UINC01017692">
    <property type="protein sequence ID" value="SVA73649.1"/>
    <property type="molecule type" value="Genomic_DNA"/>
</dbReference>
<gene>
    <name evidence="13" type="ORF">METZ01_LOCUS126503</name>
</gene>
<dbReference type="GO" id="GO:0005524">
    <property type="term" value="F:ATP binding"/>
    <property type="evidence" value="ECO:0007669"/>
    <property type="project" value="UniProtKB-KW"/>
</dbReference>
<evidence type="ECO:0000256" key="4">
    <source>
        <dbReference type="ARBA" id="ARBA00022490"/>
    </source>
</evidence>
<dbReference type="EC" id="2.7.7.87" evidence="3"/>
<evidence type="ECO:0000256" key="6">
    <source>
        <dbReference type="ARBA" id="ARBA00022694"/>
    </source>
</evidence>
<dbReference type="PANTHER" id="PTHR17490">
    <property type="entry name" value="SUA5"/>
    <property type="match status" value="1"/>
</dbReference>
<evidence type="ECO:0000256" key="11">
    <source>
        <dbReference type="ARBA" id="ARBA00048366"/>
    </source>
</evidence>
<keyword evidence="4" id="KW-0963">Cytoplasm</keyword>
<dbReference type="GO" id="GO:0003725">
    <property type="term" value="F:double-stranded RNA binding"/>
    <property type="evidence" value="ECO:0007669"/>
    <property type="project" value="InterPro"/>
</dbReference>
<keyword evidence="7" id="KW-0548">Nucleotidyltransferase</keyword>
<evidence type="ECO:0000313" key="13">
    <source>
        <dbReference type="EMBL" id="SVA73649.1"/>
    </source>
</evidence>
<evidence type="ECO:0000256" key="5">
    <source>
        <dbReference type="ARBA" id="ARBA00022679"/>
    </source>
</evidence>